<sequence>MDIERLDYADPGDRLHAFHAIAAAHPPGPVSSFARFAVVAQSGWVAERSETYLARLDGQVVGGVTVRFPGSENTHIATLPIFLVAAAQRRRGIGSALLDHAADRARADNRTILLAEGTAEAFAQARGFKAVSAQARRLLDLTAVDWAAYRAAGAALDPAYVLDRWQDAAPDDLVDDAAALMSAMNDAPVDDMDIEPARWNAARIRAFEAGWRRGEQIAYTTVARHRATGRAVGLTRLIVDHTRDGWARQTDTAVLRDHRGHGLGLQMKYANTLWFHEREPTTTRIVTWNALTNAPMIAINERMGYTVMDVQTEWQLPL</sequence>
<dbReference type="PROSITE" id="PS51186">
    <property type="entry name" value="GNAT"/>
    <property type="match status" value="1"/>
</dbReference>
<feature type="domain" description="N-acetyltransferase" evidence="3">
    <location>
        <begin position="4"/>
        <end position="151"/>
    </location>
</feature>
<evidence type="ECO:0000256" key="2">
    <source>
        <dbReference type="ARBA" id="ARBA00023315"/>
    </source>
</evidence>
<dbReference type="Proteomes" id="UP000334990">
    <property type="component" value="Unassembled WGS sequence"/>
</dbReference>
<dbReference type="InterPro" id="IPR016181">
    <property type="entry name" value="Acyl_CoA_acyltransferase"/>
</dbReference>
<dbReference type="Pfam" id="PF00583">
    <property type="entry name" value="Acetyltransf_1"/>
    <property type="match status" value="1"/>
</dbReference>
<reference evidence="4 5" key="1">
    <citation type="submission" date="2019-10" db="EMBL/GenBank/DDBJ databases">
        <title>Whole genome shotgun sequence of Acrocarpospora corrugata NBRC 13972.</title>
        <authorList>
            <person name="Ichikawa N."/>
            <person name="Kimura A."/>
            <person name="Kitahashi Y."/>
            <person name="Komaki H."/>
            <person name="Oguchi A."/>
        </authorList>
    </citation>
    <scope>NUCLEOTIDE SEQUENCE [LARGE SCALE GENOMIC DNA]</scope>
    <source>
        <strain evidence="4 5">NBRC 13972</strain>
    </source>
</reference>
<dbReference type="Gene3D" id="3.40.630.30">
    <property type="match status" value="1"/>
</dbReference>
<dbReference type="RefSeq" id="WP_155338089.1">
    <property type="nucleotide sequence ID" value="NZ_BAAABN010000030.1"/>
</dbReference>
<dbReference type="PANTHER" id="PTHR43877:SF1">
    <property type="entry name" value="ACETYLTRANSFERASE"/>
    <property type="match status" value="1"/>
</dbReference>
<comment type="caution">
    <text evidence="4">The sequence shown here is derived from an EMBL/GenBank/DDBJ whole genome shotgun (WGS) entry which is preliminary data.</text>
</comment>
<keyword evidence="2" id="KW-0012">Acyltransferase</keyword>
<keyword evidence="1 4" id="KW-0808">Transferase</keyword>
<protein>
    <submittedName>
        <fullName evidence="4">N-acetyltransferase</fullName>
    </submittedName>
</protein>
<dbReference type="InterPro" id="IPR050832">
    <property type="entry name" value="Bact_Acetyltransf"/>
</dbReference>
<gene>
    <name evidence="4" type="ORF">Acor_38950</name>
</gene>
<dbReference type="GO" id="GO:0016747">
    <property type="term" value="F:acyltransferase activity, transferring groups other than amino-acyl groups"/>
    <property type="evidence" value="ECO:0007669"/>
    <property type="project" value="InterPro"/>
</dbReference>
<organism evidence="4 5">
    <name type="scientific">Acrocarpospora corrugata</name>
    <dbReference type="NCBI Taxonomy" id="35763"/>
    <lineage>
        <taxon>Bacteria</taxon>
        <taxon>Bacillati</taxon>
        <taxon>Actinomycetota</taxon>
        <taxon>Actinomycetes</taxon>
        <taxon>Streptosporangiales</taxon>
        <taxon>Streptosporangiaceae</taxon>
        <taxon>Acrocarpospora</taxon>
    </lineage>
</organism>
<name>A0A5M3W0U2_9ACTN</name>
<dbReference type="AlphaFoldDB" id="A0A5M3W0U2"/>
<evidence type="ECO:0000313" key="4">
    <source>
        <dbReference type="EMBL" id="GES01830.1"/>
    </source>
</evidence>
<evidence type="ECO:0000256" key="1">
    <source>
        <dbReference type="ARBA" id="ARBA00022679"/>
    </source>
</evidence>
<evidence type="ECO:0000313" key="5">
    <source>
        <dbReference type="Proteomes" id="UP000334990"/>
    </source>
</evidence>
<accession>A0A5M3W0U2</accession>
<dbReference type="SUPFAM" id="SSF55729">
    <property type="entry name" value="Acyl-CoA N-acyltransferases (Nat)"/>
    <property type="match status" value="2"/>
</dbReference>
<dbReference type="PANTHER" id="PTHR43877">
    <property type="entry name" value="AMINOALKYLPHOSPHONATE N-ACETYLTRANSFERASE-RELATED-RELATED"/>
    <property type="match status" value="1"/>
</dbReference>
<dbReference type="OrthoDB" id="4119890at2"/>
<evidence type="ECO:0000259" key="3">
    <source>
        <dbReference type="PROSITE" id="PS51186"/>
    </source>
</evidence>
<dbReference type="InterPro" id="IPR000182">
    <property type="entry name" value="GNAT_dom"/>
</dbReference>
<dbReference type="EMBL" id="BLAD01000053">
    <property type="protein sequence ID" value="GES01830.1"/>
    <property type="molecule type" value="Genomic_DNA"/>
</dbReference>
<keyword evidence="5" id="KW-1185">Reference proteome</keyword>
<proteinExistence type="predicted"/>
<dbReference type="CDD" id="cd04301">
    <property type="entry name" value="NAT_SF"/>
    <property type="match status" value="1"/>
</dbReference>